<feature type="compositionally biased region" description="Polar residues" evidence="7">
    <location>
        <begin position="373"/>
        <end position="386"/>
    </location>
</feature>
<dbReference type="FunCoup" id="E4UT28">
    <property type="interactions" value="70"/>
</dbReference>
<keyword evidence="10" id="KW-1185">Reference proteome</keyword>
<dbReference type="PANTHER" id="PTHR23319">
    <property type="entry name" value="GRAM DOMAIN CONTAINING 1B, ISOFORM E"/>
    <property type="match status" value="1"/>
</dbReference>
<feature type="region of interest" description="Disordered" evidence="7">
    <location>
        <begin position="554"/>
        <end position="622"/>
    </location>
</feature>
<feature type="compositionally biased region" description="Polar residues" evidence="7">
    <location>
        <begin position="557"/>
        <end position="569"/>
    </location>
</feature>
<comment type="subcellular location">
    <subcellularLocation>
        <location evidence="1">Membrane</location>
        <topology evidence="1">Single-pass membrane protein</topology>
    </subcellularLocation>
</comment>
<keyword evidence="6" id="KW-0175">Coiled coil</keyword>
<reference evidence="10" key="1">
    <citation type="journal article" date="2012" name="MBio">
        <title>Comparative genome analysis of Trichophyton rubrum and related dermatophytes reveals candidate genes involved in infection.</title>
        <authorList>
            <person name="Martinez D.A."/>
            <person name="Oliver B.G."/>
            <person name="Graeser Y."/>
            <person name="Goldberg J.M."/>
            <person name="Li W."/>
            <person name="Martinez-Rossi N.M."/>
            <person name="Monod M."/>
            <person name="Shelest E."/>
            <person name="Barton R.C."/>
            <person name="Birch E."/>
            <person name="Brakhage A.A."/>
            <person name="Chen Z."/>
            <person name="Gurr S.J."/>
            <person name="Heiman D."/>
            <person name="Heitman J."/>
            <person name="Kosti I."/>
            <person name="Rossi A."/>
            <person name="Saif S."/>
            <person name="Samalova M."/>
            <person name="Saunders C.W."/>
            <person name="Shea T."/>
            <person name="Summerbell R.C."/>
            <person name="Xu J."/>
            <person name="Young S."/>
            <person name="Zeng Q."/>
            <person name="Birren B.W."/>
            <person name="Cuomo C.A."/>
            <person name="White T.C."/>
        </authorList>
    </citation>
    <scope>NUCLEOTIDE SEQUENCE [LARGE SCALE GENOMIC DNA]</scope>
    <source>
        <strain evidence="10">ATCC MYA-4604 / CBS 118893</strain>
    </source>
</reference>
<evidence type="ECO:0000259" key="8">
    <source>
        <dbReference type="PROSITE" id="PS51778"/>
    </source>
</evidence>
<feature type="coiled-coil region" evidence="6">
    <location>
        <begin position="1218"/>
        <end position="1245"/>
    </location>
</feature>
<proteinExistence type="inferred from homology"/>
<evidence type="ECO:0000256" key="4">
    <source>
        <dbReference type="ARBA" id="ARBA00022989"/>
    </source>
</evidence>
<keyword evidence="5" id="KW-0472">Membrane</keyword>
<dbReference type="HOGENOM" id="CLU_006864_0_0_1"/>
<dbReference type="InterPro" id="IPR051482">
    <property type="entry name" value="Cholesterol_transport"/>
</dbReference>
<dbReference type="AlphaFoldDB" id="E4UT28"/>
<name>E4UT28_ARTGP</name>
<dbReference type="EMBL" id="DS989824">
    <property type="protein sequence ID" value="EFR00641.1"/>
    <property type="molecule type" value="Genomic_DNA"/>
</dbReference>
<dbReference type="InterPro" id="IPR004182">
    <property type="entry name" value="GRAM"/>
</dbReference>
<dbReference type="CDD" id="cd13220">
    <property type="entry name" value="PH-GRAM_GRAMDC"/>
    <property type="match status" value="1"/>
</dbReference>
<dbReference type="GO" id="GO:0005739">
    <property type="term" value="C:mitochondrion"/>
    <property type="evidence" value="ECO:0007669"/>
    <property type="project" value="TreeGrafter"/>
</dbReference>
<feature type="compositionally biased region" description="Polar residues" evidence="7">
    <location>
        <begin position="242"/>
        <end position="256"/>
    </location>
</feature>
<protein>
    <submittedName>
        <fullName evidence="9">GRAM domain-containing protein YSP2</fullName>
    </submittedName>
</protein>
<evidence type="ECO:0000256" key="6">
    <source>
        <dbReference type="SAM" id="Coils"/>
    </source>
</evidence>
<keyword evidence="4" id="KW-1133">Transmembrane helix</keyword>
<evidence type="ECO:0000256" key="7">
    <source>
        <dbReference type="SAM" id="MobiDB-lite"/>
    </source>
</evidence>
<dbReference type="OMA" id="PSGNMIS"/>
<dbReference type="GeneID" id="10028750"/>
<evidence type="ECO:0000313" key="9">
    <source>
        <dbReference type="EMBL" id="EFR00641.1"/>
    </source>
</evidence>
<feature type="compositionally biased region" description="Polar residues" evidence="7">
    <location>
        <begin position="807"/>
        <end position="846"/>
    </location>
</feature>
<feature type="compositionally biased region" description="Acidic residues" evidence="7">
    <location>
        <begin position="781"/>
        <end position="803"/>
    </location>
</feature>
<sequence length="1258" mass="135258">MESHGEPAPAVASPNGLRKVFTMQNRSKTALGKADAPETDQRNRSSTIETRAEEARPATSSAASSHSDAPSGISKLLAGARRRHRKKADSSTSSNKDGEQVEGYDWQAGESKASLPSVEINGQRRRSMTNPESSHVSDCSESDIHSRGDPIASTPELGVYKDEIDSSAGGARSNTGSEVSLDSFKGSSRRKSTLGGSTDRPSTGTPTGRKLKEAFVHRMTNKSTDTSPNRSSGNLSGNNNNAKDSTGSVNGDSSGKTLPRLQTAPPLPHPIITTSTSQPQYSLDAGRQGANKPAPLNGNPQTPPTSRNPPDIVTTVTPPTPTNRQFNSQHSLLADIVNSPESTQNDTHDPPSNIVVSPSGNMISHRRVRSASAAHQPSKLSNSSVPPLTPAMEDTKSQGKSSTSQFGAGFFSSMVSAAQNAATTLSSSLNPQAKGKSSQEQAEGDAQASSNKENSETAPEGEENSAPENAKKELAVNTLGTGDLDFSHLGLEHLDKAAGDNDGSKLDVVGRPRAKTAVSQRDELAARMEDVRAARAVSMAYGNTPVTPIVTVDGINAENQPPNSLSTAVRDNAGENTPPGGSVHSETAESLKQNGSLKSRRARRDRGSSAATTNTTIGAPIGTNLSARNTSVPRLTGFAVASKKRNRDFHSLFRSVPEDDYLIEDYSCALQREIILAGRIYISEGHICFSSNILGWVTTLVIAFDEVIAIEKESTAMVFPNAIAIQSLHARHTFRSLLSRDATYDLMVNIWKISHPTLKSSINGTHIDQGTGDKTEKTDDVFDDSASDLDDDDEVYDEDEDGAEVANNGSEDNSVAGSDAPDQTQRILRKSSTVPLSATGAPQTPGSGEEPKTGENGTSSGQDFPGPKSHAPTEYNDPAGRFDKLIKDEVIPAPLGQVYSLIFGVPSAAFMAKFLVDYQKVTDLQFEDDKKGLTNDTKTRSYNYIKPLNGAIGPKQTKCISSEQLDFLDFEKAVLVTLTTQTPDVPSGNVFSVKTKYLLTWAPGNATRMVMSCLVEWTGKSWIKGPIEKGASDGQLSFGNDLVKAVRAAVARGPGIKGGPKGKGRRIRMAAEMAVAAKDQAALESSKAQASNNGFLSTLYGPFAPVVDIIKPFWSSNMTIGVLVILLITMWFRTAAPSYPTSRVGLSSRSAPERLIALEELWQREENELWDWLEERVGLDGLSFPVVDTAHSRDDRQRPNRRAEKVFEDRLHRERMSEREAESAIRVTQERLETLQKIVEKRKQNRQASLEETEPPST</sequence>
<dbReference type="Pfam" id="PF16016">
    <property type="entry name" value="VASt"/>
    <property type="match status" value="1"/>
</dbReference>
<dbReference type="Pfam" id="PF02893">
    <property type="entry name" value="GRAM"/>
    <property type="match status" value="1"/>
</dbReference>
<dbReference type="InterPro" id="IPR031968">
    <property type="entry name" value="VASt"/>
</dbReference>
<comment type="similarity">
    <text evidence="2">Belongs to the YSP2 family.</text>
</comment>
<accession>E4UT28</accession>
<evidence type="ECO:0000256" key="5">
    <source>
        <dbReference type="ARBA" id="ARBA00023136"/>
    </source>
</evidence>
<evidence type="ECO:0000256" key="2">
    <source>
        <dbReference type="ARBA" id="ARBA00006582"/>
    </source>
</evidence>
<gene>
    <name evidence="9" type="ORF">MGYG_03648</name>
</gene>
<feature type="compositionally biased region" description="Polar residues" evidence="7">
    <location>
        <begin position="272"/>
        <end position="281"/>
    </location>
</feature>
<dbReference type="VEuPathDB" id="FungiDB:MGYG_03648"/>
<feature type="region of interest" description="Disordered" evidence="7">
    <location>
        <begin position="426"/>
        <end position="470"/>
    </location>
</feature>
<dbReference type="eggNOG" id="KOG1032">
    <property type="taxonomic scope" value="Eukaryota"/>
</dbReference>
<dbReference type="GO" id="GO:0032541">
    <property type="term" value="C:cortical endoplasmic reticulum"/>
    <property type="evidence" value="ECO:0007669"/>
    <property type="project" value="TreeGrafter"/>
</dbReference>
<feature type="region of interest" description="Disordered" evidence="7">
    <location>
        <begin position="762"/>
        <end position="880"/>
    </location>
</feature>
<organism evidence="10">
    <name type="scientific">Arthroderma gypseum (strain ATCC MYA-4604 / CBS 118893)</name>
    <name type="common">Microsporum gypseum</name>
    <dbReference type="NCBI Taxonomy" id="535722"/>
    <lineage>
        <taxon>Eukaryota</taxon>
        <taxon>Fungi</taxon>
        <taxon>Dikarya</taxon>
        <taxon>Ascomycota</taxon>
        <taxon>Pezizomycotina</taxon>
        <taxon>Eurotiomycetes</taxon>
        <taxon>Eurotiomycetidae</taxon>
        <taxon>Onygenales</taxon>
        <taxon>Arthrodermataceae</taxon>
        <taxon>Nannizzia</taxon>
    </lineage>
</organism>
<dbReference type="Gene3D" id="2.30.29.30">
    <property type="entry name" value="Pleckstrin-homology domain (PH domain)/Phosphotyrosine-binding domain (PTB)"/>
    <property type="match status" value="1"/>
</dbReference>
<feature type="domain" description="VASt" evidence="8">
    <location>
        <begin position="882"/>
        <end position="1054"/>
    </location>
</feature>
<evidence type="ECO:0000256" key="3">
    <source>
        <dbReference type="ARBA" id="ARBA00022692"/>
    </source>
</evidence>
<feature type="compositionally biased region" description="Polar residues" evidence="7">
    <location>
        <begin position="426"/>
        <end position="452"/>
    </location>
</feature>
<dbReference type="Proteomes" id="UP000002669">
    <property type="component" value="Unassembled WGS sequence"/>
</dbReference>
<dbReference type="GO" id="GO:0005789">
    <property type="term" value="C:endoplasmic reticulum membrane"/>
    <property type="evidence" value="ECO:0007669"/>
    <property type="project" value="TreeGrafter"/>
</dbReference>
<feature type="compositionally biased region" description="Low complexity" evidence="7">
    <location>
        <begin position="227"/>
        <end position="241"/>
    </location>
</feature>
<feature type="compositionally biased region" description="Basic and acidic residues" evidence="7">
    <location>
        <begin position="771"/>
        <end position="780"/>
    </location>
</feature>
<keyword evidence="3" id="KW-0812">Transmembrane</keyword>
<dbReference type="OrthoDB" id="2162691at2759"/>
<feature type="compositionally biased region" description="Low complexity" evidence="7">
    <location>
        <begin position="57"/>
        <end position="71"/>
    </location>
</feature>
<dbReference type="GO" id="GO:0120015">
    <property type="term" value="F:sterol transfer activity"/>
    <property type="evidence" value="ECO:0007669"/>
    <property type="project" value="TreeGrafter"/>
</dbReference>
<dbReference type="GO" id="GO:0005886">
    <property type="term" value="C:plasma membrane"/>
    <property type="evidence" value="ECO:0007669"/>
    <property type="project" value="TreeGrafter"/>
</dbReference>
<evidence type="ECO:0000256" key="1">
    <source>
        <dbReference type="ARBA" id="ARBA00004167"/>
    </source>
</evidence>
<evidence type="ECO:0000313" key="10">
    <source>
        <dbReference type="Proteomes" id="UP000002669"/>
    </source>
</evidence>
<feature type="compositionally biased region" description="Polar residues" evidence="7">
    <location>
        <begin position="612"/>
        <end position="622"/>
    </location>
</feature>
<dbReference type="RefSeq" id="XP_003173471.1">
    <property type="nucleotide sequence ID" value="XM_003173423.1"/>
</dbReference>
<dbReference type="PROSITE" id="PS51778">
    <property type="entry name" value="VAST"/>
    <property type="match status" value="1"/>
</dbReference>
<feature type="compositionally biased region" description="Polar residues" evidence="7">
    <location>
        <begin position="128"/>
        <end position="139"/>
    </location>
</feature>
<dbReference type="GO" id="GO:0140268">
    <property type="term" value="C:endoplasmic reticulum-plasma membrane contact site"/>
    <property type="evidence" value="ECO:0007669"/>
    <property type="project" value="TreeGrafter"/>
</dbReference>
<dbReference type="GO" id="GO:0032934">
    <property type="term" value="F:sterol binding"/>
    <property type="evidence" value="ECO:0007669"/>
    <property type="project" value="TreeGrafter"/>
</dbReference>
<feature type="compositionally biased region" description="Polar residues" evidence="7">
    <location>
        <begin position="584"/>
        <end position="597"/>
    </location>
</feature>
<feature type="region of interest" description="Disordered" evidence="7">
    <location>
        <begin position="1"/>
        <end position="404"/>
    </location>
</feature>
<dbReference type="SMART" id="SM00568">
    <property type="entry name" value="GRAM"/>
    <property type="match status" value="1"/>
</dbReference>
<dbReference type="GO" id="GO:0032366">
    <property type="term" value="P:intracellular sterol transport"/>
    <property type="evidence" value="ECO:0007669"/>
    <property type="project" value="TreeGrafter"/>
</dbReference>
<feature type="compositionally biased region" description="Polar residues" evidence="7">
    <location>
        <begin position="194"/>
        <end position="206"/>
    </location>
</feature>
<dbReference type="STRING" id="535722.E4UT28"/>
<dbReference type="InParanoid" id="E4UT28"/>
<dbReference type="InterPro" id="IPR011993">
    <property type="entry name" value="PH-like_dom_sf"/>
</dbReference>
<dbReference type="PANTHER" id="PTHR23319:SF4">
    <property type="entry name" value="GRAM DOMAIN CONTAINING 1B, ISOFORM E"/>
    <property type="match status" value="1"/>
</dbReference>